<dbReference type="STRING" id="1893.SAMN02787144_1012165"/>
<protein>
    <submittedName>
        <fullName evidence="2">Uncharacterized protein</fullName>
    </submittedName>
</protein>
<reference evidence="2 3" key="1">
    <citation type="submission" date="2016-11" db="EMBL/GenBank/DDBJ databases">
        <authorList>
            <person name="Jaros S."/>
            <person name="Januszkiewicz K."/>
            <person name="Wedrychowicz H."/>
        </authorList>
    </citation>
    <scope>NUCLEOTIDE SEQUENCE [LARGE SCALE GENOMIC DNA]</scope>
    <source>
        <strain evidence="2 3">OK807</strain>
    </source>
</reference>
<dbReference type="Proteomes" id="UP000181909">
    <property type="component" value="Unassembled WGS sequence"/>
</dbReference>
<evidence type="ECO:0000313" key="2">
    <source>
        <dbReference type="EMBL" id="SFY18121.1"/>
    </source>
</evidence>
<accession>A0A1K2D4D8</accession>
<feature type="region of interest" description="Disordered" evidence="1">
    <location>
        <begin position="34"/>
        <end position="61"/>
    </location>
</feature>
<dbReference type="RefSeq" id="WP_072486858.1">
    <property type="nucleotide sequence ID" value="NZ_CP108276.1"/>
</dbReference>
<sequence length="61" mass="7151">MHTFELHTLRMAELHRRAEQERLVLEAARARRVARRAARHPGRKEAEGPLSTDRKRFVHAA</sequence>
<organism evidence="2 3">
    <name type="scientific">Streptomyces atratus</name>
    <dbReference type="NCBI Taxonomy" id="1893"/>
    <lineage>
        <taxon>Bacteria</taxon>
        <taxon>Bacillati</taxon>
        <taxon>Actinomycetota</taxon>
        <taxon>Actinomycetes</taxon>
        <taxon>Kitasatosporales</taxon>
        <taxon>Streptomycetaceae</taxon>
        <taxon>Streptomyces</taxon>
    </lineage>
</organism>
<proteinExistence type="predicted"/>
<gene>
    <name evidence="2" type="ORF">SAMN02787144_1012165</name>
</gene>
<name>A0A1K2D4D8_STRAR</name>
<dbReference type="EMBL" id="FPJO01000012">
    <property type="protein sequence ID" value="SFY18121.1"/>
    <property type="molecule type" value="Genomic_DNA"/>
</dbReference>
<dbReference type="AlphaFoldDB" id="A0A1K2D4D8"/>
<evidence type="ECO:0000313" key="3">
    <source>
        <dbReference type="Proteomes" id="UP000181909"/>
    </source>
</evidence>
<feature type="compositionally biased region" description="Basic and acidic residues" evidence="1">
    <location>
        <begin position="43"/>
        <end position="55"/>
    </location>
</feature>
<evidence type="ECO:0000256" key="1">
    <source>
        <dbReference type="SAM" id="MobiDB-lite"/>
    </source>
</evidence>